<name>A0A1H1SYV4_9MICO</name>
<accession>A0A1H1SYV4</accession>
<evidence type="ECO:0000313" key="2">
    <source>
        <dbReference type="EMBL" id="SDS53003.1"/>
    </source>
</evidence>
<evidence type="ECO:0000313" key="4">
    <source>
        <dbReference type="Proteomes" id="UP000182126"/>
    </source>
</evidence>
<proteinExistence type="predicted"/>
<evidence type="ECO:0000313" key="3">
    <source>
        <dbReference type="EMBL" id="WWS85769.1"/>
    </source>
</evidence>
<dbReference type="GeneID" id="77100248"/>
<gene>
    <name evidence="2" type="ORF">SAMN04489809_2060</name>
    <name evidence="3" type="ORF">V8Z62_05970</name>
</gene>
<sequence length="44" mass="4722">MSGKSTPGRAGKKAPQLSLKEKRAAKRAKNAPDEFLKPRKGAKS</sequence>
<reference evidence="3 5" key="2">
    <citation type="submission" date="2024-02" db="EMBL/GenBank/DDBJ databases">
        <authorList>
            <person name="Alasadi S."/>
            <person name="Hussein S.A."/>
        </authorList>
    </citation>
    <scope>NUCLEOTIDE SEQUENCE [LARGE SCALE GENOMIC DNA]</scope>
    <source>
        <strain evidence="3 5">GJ_SRA_44_2022</strain>
    </source>
</reference>
<dbReference type="Proteomes" id="UP001377573">
    <property type="component" value="Chromosome"/>
</dbReference>
<dbReference type="Proteomes" id="UP000182126">
    <property type="component" value="Chromosome I"/>
</dbReference>
<evidence type="ECO:0000313" key="5">
    <source>
        <dbReference type="Proteomes" id="UP001377573"/>
    </source>
</evidence>
<dbReference type="EMBL" id="LT629770">
    <property type="protein sequence ID" value="SDS53003.1"/>
    <property type="molecule type" value="Genomic_DNA"/>
</dbReference>
<protein>
    <submittedName>
        <fullName evidence="2">Uncharacterized protein</fullName>
    </submittedName>
</protein>
<evidence type="ECO:0000256" key="1">
    <source>
        <dbReference type="SAM" id="MobiDB-lite"/>
    </source>
</evidence>
<dbReference type="EMBL" id="CP146240">
    <property type="protein sequence ID" value="WWS85769.1"/>
    <property type="molecule type" value="Genomic_DNA"/>
</dbReference>
<reference evidence="2 4" key="1">
    <citation type="submission" date="2016-10" db="EMBL/GenBank/DDBJ databases">
        <authorList>
            <person name="de Groot N.N."/>
        </authorList>
    </citation>
    <scope>NUCLEOTIDE SEQUENCE [LARGE SCALE GENOMIC DNA]</scope>
    <source>
        <strain evidence="2 4">DSM 15019</strain>
    </source>
</reference>
<organism evidence="2 4">
    <name type="scientific">Microbacterium paraoxydans</name>
    <dbReference type="NCBI Taxonomy" id="199592"/>
    <lineage>
        <taxon>Bacteria</taxon>
        <taxon>Bacillati</taxon>
        <taxon>Actinomycetota</taxon>
        <taxon>Actinomycetes</taxon>
        <taxon>Micrococcales</taxon>
        <taxon>Microbacteriaceae</taxon>
        <taxon>Microbacterium</taxon>
    </lineage>
</organism>
<dbReference type="RefSeq" id="WP_255218720.1">
    <property type="nucleotide sequence ID" value="NZ_CBDRLF010000001.1"/>
</dbReference>
<dbReference type="AlphaFoldDB" id="A0A1H1SYV4"/>
<feature type="region of interest" description="Disordered" evidence="1">
    <location>
        <begin position="1"/>
        <end position="44"/>
    </location>
</feature>
<keyword evidence="5" id="KW-1185">Reference proteome</keyword>